<organism evidence="3 4">
    <name type="scientific">Metabacillus elymi</name>
    <dbReference type="NCBI Taxonomy" id="2745198"/>
    <lineage>
        <taxon>Bacteria</taxon>
        <taxon>Bacillati</taxon>
        <taxon>Bacillota</taxon>
        <taxon>Bacilli</taxon>
        <taxon>Bacillales</taxon>
        <taxon>Bacillaceae</taxon>
        <taxon>Metabacillus</taxon>
    </lineage>
</organism>
<accession>A0ABX6SBS4</accession>
<dbReference type="EMBL" id="CP055263">
    <property type="protein sequence ID" value="QNF31063.1"/>
    <property type="molecule type" value="Genomic_DNA"/>
</dbReference>
<keyword evidence="4" id="KW-1185">Reference proteome</keyword>
<evidence type="ECO:0000256" key="1">
    <source>
        <dbReference type="SAM" id="MobiDB-lite"/>
    </source>
</evidence>
<dbReference type="SUPFAM" id="SSF50199">
    <property type="entry name" value="Staphylococcal nuclease"/>
    <property type="match status" value="1"/>
</dbReference>
<sequence>MYLLHSPTPLAESAKNKQELIQLIKQNNTNSTCTSGLNESKLDLEGYTISSEGTSKQSTQEVRDDQPKPNATTTSKTATPLAMGKKYPATLDKCTDGDTANFNVNGQIYKTRFLYIDTPESTIEQEPFGIEASDFTCNFLKQGKITLETDGGEIFDKYDRLLAWVFVNDQLHQEAITKAGLVEDFYDYGDYKYEDRIISAMDYATSNYVGMYSQNKPKEEVEPVQKEEQ</sequence>
<evidence type="ECO:0000259" key="2">
    <source>
        <dbReference type="PROSITE" id="PS50830"/>
    </source>
</evidence>
<dbReference type="SMART" id="SM00318">
    <property type="entry name" value="SNc"/>
    <property type="match status" value="1"/>
</dbReference>
<dbReference type="InterPro" id="IPR035437">
    <property type="entry name" value="SNase_OB-fold_sf"/>
</dbReference>
<dbReference type="PROSITE" id="PS50830">
    <property type="entry name" value="TNASE_3"/>
    <property type="match status" value="1"/>
</dbReference>
<dbReference type="InterPro" id="IPR016071">
    <property type="entry name" value="Staphylococal_nuclease_OB-fold"/>
</dbReference>
<dbReference type="Proteomes" id="UP000515490">
    <property type="component" value="Chromosome"/>
</dbReference>
<feature type="compositionally biased region" description="Polar residues" evidence="1">
    <location>
        <begin position="51"/>
        <end position="60"/>
    </location>
</feature>
<dbReference type="Pfam" id="PF00565">
    <property type="entry name" value="SNase"/>
    <property type="match status" value="1"/>
</dbReference>
<feature type="region of interest" description="Disordered" evidence="1">
    <location>
        <begin position="51"/>
        <end position="78"/>
    </location>
</feature>
<evidence type="ECO:0000313" key="3">
    <source>
        <dbReference type="EMBL" id="QNF31063.1"/>
    </source>
</evidence>
<name>A0ABX6SBS4_9BACI</name>
<protein>
    <submittedName>
        <fullName evidence="3">Thermonuclease family protein</fullName>
    </submittedName>
</protein>
<feature type="domain" description="TNase-like" evidence="2">
    <location>
        <begin position="85"/>
        <end position="214"/>
    </location>
</feature>
<reference evidence="3 4" key="1">
    <citation type="submission" date="2020-06" db="EMBL/GenBank/DDBJ databases">
        <title>Metabacillus dokdonensis sp. nov., isolated from the rhizosphere of Elymus tsukushiensis, a plant native to the Dokdo Islands, Republic of Korea.</title>
        <authorList>
            <person name="Lee S.Y."/>
            <person name="Hwang Y.J."/>
            <person name="Son J.S."/>
            <person name="Ghim S.Y."/>
        </authorList>
    </citation>
    <scope>NUCLEOTIDE SEQUENCE [LARGE SCALE GENOMIC DNA]</scope>
    <source>
        <strain evidence="3 4">KUDC1714</strain>
    </source>
</reference>
<feature type="compositionally biased region" description="Polar residues" evidence="1">
    <location>
        <begin position="69"/>
        <end position="78"/>
    </location>
</feature>
<evidence type="ECO:0000313" key="4">
    <source>
        <dbReference type="Proteomes" id="UP000515490"/>
    </source>
</evidence>
<gene>
    <name evidence="3" type="ORF">HUW50_20445</name>
</gene>
<dbReference type="Gene3D" id="2.40.50.90">
    <property type="match status" value="1"/>
</dbReference>
<proteinExistence type="predicted"/>